<dbReference type="PATRIC" id="fig|1679170.3.peg.4449"/>
<dbReference type="Gene3D" id="2.60.120.10">
    <property type="entry name" value="Jelly Rolls"/>
    <property type="match status" value="1"/>
</dbReference>
<dbReference type="SMART" id="SM00100">
    <property type="entry name" value="cNMP"/>
    <property type="match status" value="1"/>
</dbReference>
<comment type="caution">
    <text evidence="7">The sequence shown here is derived from an EMBL/GenBank/DDBJ whole genome shotgun (WGS) entry which is preliminary data.</text>
</comment>
<dbReference type="InterPro" id="IPR036388">
    <property type="entry name" value="WH-like_DNA-bd_sf"/>
</dbReference>
<dbReference type="PANTHER" id="PTHR24567:SF28">
    <property type="entry name" value="LISTERIOLYSIN REGULATORY PROTEIN"/>
    <property type="match status" value="1"/>
</dbReference>
<dbReference type="GO" id="GO:0003700">
    <property type="term" value="F:DNA-binding transcription factor activity"/>
    <property type="evidence" value="ECO:0007669"/>
    <property type="project" value="TreeGrafter"/>
</dbReference>
<name>A0A0K9H1N1_9BACI</name>
<protein>
    <recommendedName>
        <fullName evidence="9">Crp/Fnr family transcriptional regulator</fullName>
    </recommendedName>
</protein>
<dbReference type="InterPro" id="IPR012318">
    <property type="entry name" value="HTH_CRP"/>
</dbReference>
<evidence type="ECO:0000259" key="5">
    <source>
        <dbReference type="PROSITE" id="PS50042"/>
    </source>
</evidence>
<dbReference type="Proteomes" id="UP000037146">
    <property type="component" value="Unassembled WGS sequence"/>
</dbReference>
<sequence>MNQLLNTFPLFRELEKELLDDILTYCDYIKKEKNQYLFMQGDFMHSIYFLCNGKVKVYKIDGKGRELIVGIHTEGEMFPQDNFFVEKNHYLANAFVLEDVTLISISITHFEQLLEKYPRMSVALLKMTGKQIIDLQLRLEDKIFNTAEEQVINLLLRLSRNHAVTLSNDKILFLTPFQVKDLASMIGFSRETVSRIMNKFVLKKLIEKDDKGRLILNPVLIKDFYQ</sequence>
<evidence type="ECO:0000256" key="4">
    <source>
        <dbReference type="ARBA" id="ARBA00023163"/>
    </source>
</evidence>
<dbReference type="PROSITE" id="PS51063">
    <property type="entry name" value="HTH_CRP_2"/>
    <property type="match status" value="1"/>
</dbReference>
<evidence type="ECO:0000256" key="2">
    <source>
        <dbReference type="ARBA" id="ARBA00023125"/>
    </source>
</evidence>
<proteinExistence type="predicted"/>
<reference evidence="8" key="1">
    <citation type="submission" date="2015-07" db="EMBL/GenBank/DDBJ databases">
        <title>Genome sequencing project for genomic taxonomy and phylogenomics of Bacillus-like bacteria.</title>
        <authorList>
            <person name="Liu B."/>
            <person name="Wang J."/>
            <person name="Zhu Y."/>
            <person name="Liu G."/>
            <person name="Chen Q."/>
            <person name="Chen Z."/>
            <person name="Lan J."/>
            <person name="Che J."/>
            <person name="Ge C."/>
            <person name="Shi H."/>
            <person name="Pan Z."/>
            <person name="Liu X."/>
        </authorList>
    </citation>
    <scope>NUCLEOTIDE SEQUENCE [LARGE SCALE GENOMIC DNA]</scope>
    <source>
        <strain evidence="8">FJAT-27997</strain>
    </source>
</reference>
<dbReference type="InterPro" id="IPR014710">
    <property type="entry name" value="RmlC-like_jellyroll"/>
</dbReference>
<evidence type="ECO:0000256" key="1">
    <source>
        <dbReference type="ARBA" id="ARBA00023015"/>
    </source>
</evidence>
<keyword evidence="3" id="KW-0010">Activator</keyword>
<dbReference type="GO" id="GO:0005829">
    <property type="term" value="C:cytosol"/>
    <property type="evidence" value="ECO:0007669"/>
    <property type="project" value="TreeGrafter"/>
</dbReference>
<dbReference type="EMBL" id="LFZW01000001">
    <property type="protein sequence ID" value="KMY52437.1"/>
    <property type="molecule type" value="Genomic_DNA"/>
</dbReference>
<dbReference type="CDD" id="cd00038">
    <property type="entry name" value="CAP_ED"/>
    <property type="match status" value="1"/>
</dbReference>
<keyword evidence="8" id="KW-1185">Reference proteome</keyword>
<dbReference type="GO" id="GO:0003677">
    <property type="term" value="F:DNA binding"/>
    <property type="evidence" value="ECO:0007669"/>
    <property type="project" value="UniProtKB-KW"/>
</dbReference>
<evidence type="ECO:0000259" key="6">
    <source>
        <dbReference type="PROSITE" id="PS51063"/>
    </source>
</evidence>
<dbReference type="AlphaFoldDB" id="A0A0K9H1N1"/>
<accession>A0A0K9H1N1</accession>
<gene>
    <name evidence="7" type="ORF">AC625_19600</name>
</gene>
<dbReference type="SUPFAM" id="SSF46785">
    <property type="entry name" value="Winged helix' DNA-binding domain"/>
    <property type="match status" value="1"/>
</dbReference>
<keyword evidence="1" id="KW-0805">Transcription regulation</keyword>
<dbReference type="InterPro" id="IPR050397">
    <property type="entry name" value="Env_Response_Regulators"/>
</dbReference>
<feature type="domain" description="Cyclic nucleotide-binding" evidence="5">
    <location>
        <begin position="10"/>
        <end position="114"/>
    </location>
</feature>
<feature type="domain" description="HTH crp-type" evidence="6">
    <location>
        <begin position="145"/>
        <end position="219"/>
    </location>
</feature>
<dbReference type="SUPFAM" id="SSF51206">
    <property type="entry name" value="cAMP-binding domain-like"/>
    <property type="match status" value="1"/>
</dbReference>
<dbReference type="STRING" id="1679170.AC625_19600"/>
<dbReference type="PANTHER" id="PTHR24567">
    <property type="entry name" value="CRP FAMILY TRANSCRIPTIONAL REGULATORY PROTEIN"/>
    <property type="match status" value="1"/>
</dbReference>
<dbReference type="Pfam" id="PF00027">
    <property type="entry name" value="cNMP_binding"/>
    <property type="match status" value="1"/>
</dbReference>
<evidence type="ECO:0000313" key="8">
    <source>
        <dbReference type="Proteomes" id="UP000037146"/>
    </source>
</evidence>
<evidence type="ECO:0000313" key="7">
    <source>
        <dbReference type="EMBL" id="KMY52437.1"/>
    </source>
</evidence>
<keyword evidence="2" id="KW-0238">DNA-binding</keyword>
<dbReference type="InterPro" id="IPR018490">
    <property type="entry name" value="cNMP-bd_dom_sf"/>
</dbReference>
<dbReference type="Pfam" id="PF13545">
    <property type="entry name" value="HTH_Crp_2"/>
    <property type="match status" value="1"/>
</dbReference>
<organism evidence="7 8">
    <name type="scientific">Peribacillus loiseleuriae</name>
    <dbReference type="NCBI Taxonomy" id="1679170"/>
    <lineage>
        <taxon>Bacteria</taxon>
        <taxon>Bacillati</taxon>
        <taxon>Bacillota</taxon>
        <taxon>Bacilli</taxon>
        <taxon>Bacillales</taxon>
        <taxon>Bacillaceae</taxon>
        <taxon>Peribacillus</taxon>
    </lineage>
</organism>
<dbReference type="InterPro" id="IPR000595">
    <property type="entry name" value="cNMP-bd_dom"/>
</dbReference>
<evidence type="ECO:0008006" key="9">
    <source>
        <dbReference type="Google" id="ProtNLM"/>
    </source>
</evidence>
<dbReference type="Gene3D" id="1.10.10.10">
    <property type="entry name" value="Winged helix-like DNA-binding domain superfamily/Winged helix DNA-binding domain"/>
    <property type="match status" value="1"/>
</dbReference>
<keyword evidence="4" id="KW-0804">Transcription</keyword>
<dbReference type="InterPro" id="IPR036390">
    <property type="entry name" value="WH_DNA-bd_sf"/>
</dbReference>
<evidence type="ECO:0000256" key="3">
    <source>
        <dbReference type="ARBA" id="ARBA00023159"/>
    </source>
</evidence>
<dbReference type="SMART" id="SM00419">
    <property type="entry name" value="HTH_CRP"/>
    <property type="match status" value="1"/>
</dbReference>
<dbReference type="PROSITE" id="PS50042">
    <property type="entry name" value="CNMP_BINDING_3"/>
    <property type="match status" value="1"/>
</dbReference>